<dbReference type="GO" id="GO:0016787">
    <property type="term" value="F:hydrolase activity"/>
    <property type="evidence" value="ECO:0007669"/>
    <property type="project" value="TreeGrafter"/>
</dbReference>
<dbReference type="Proteomes" id="UP000294114">
    <property type="component" value="Unassembled WGS sequence"/>
</dbReference>
<dbReference type="InterPro" id="IPR018119">
    <property type="entry name" value="Strictosidine_synth_cons-reg"/>
</dbReference>
<dbReference type="AlphaFoldDB" id="A0A4Q8BET5"/>
<evidence type="ECO:0000313" key="6">
    <source>
        <dbReference type="EMBL" id="RZU76460.1"/>
    </source>
</evidence>
<keyword evidence="7" id="KW-1185">Reference proteome</keyword>
<dbReference type="Gene3D" id="2.120.10.30">
    <property type="entry name" value="TolB, C-terminal domain"/>
    <property type="match status" value="1"/>
</dbReference>
<evidence type="ECO:0000256" key="3">
    <source>
        <dbReference type="ARBA" id="ARBA00023180"/>
    </source>
</evidence>
<keyword evidence="3" id="KW-0325">Glycoprotein</keyword>
<keyword evidence="2" id="KW-0597">Phosphoprotein</keyword>
<evidence type="ECO:0000256" key="4">
    <source>
        <dbReference type="SAM" id="MobiDB-lite"/>
    </source>
</evidence>
<reference evidence="6 7" key="1">
    <citation type="submission" date="2019-02" db="EMBL/GenBank/DDBJ databases">
        <title>Sequencing the genomes of 1000 actinobacteria strains.</title>
        <authorList>
            <person name="Klenk H.-P."/>
        </authorList>
    </citation>
    <scope>NUCLEOTIDE SEQUENCE [LARGE SCALE GENOMIC DNA]</scope>
    <source>
        <strain evidence="6 7">DSM 45612</strain>
    </source>
</reference>
<evidence type="ECO:0000259" key="5">
    <source>
        <dbReference type="Pfam" id="PF03088"/>
    </source>
</evidence>
<dbReference type="SUPFAM" id="SSF63829">
    <property type="entry name" value="Calcium-dependent phosphotriesterase"/>
    <property type="match status" value="1"/>
</dbReference>
<gene>
    <name evidence="6" type="ORF">EV384_5117</name>
</gene>
<feature type="region of interest" description="Disordered" evidence="4">
    <location>
        <begin position="1"/>
        <end position="67"/>
    </location>
</feature>
<dbReference type="PANTHER" id="PTHR10426:SF88">
    <property type="entry name" value="ADIPOCYTE PLASMA MEMBRANE-ASSOCIATED PROTEIN HEMOMUCIN-RELATED"/>
    <property type="match status" value="1"/>
</dbReference>
<dbReference type="EMBL" id="SHLD01000001">
    <property type="protein sequence ID" value="RZU76460.1"/>
    <property type="molecule type" value="Genomic_DNA"/>
</dbReference>
<protein>
    <submittedName>
        <fullName evidence="6">Sugar lactone lactonase YvrE</fullName>
    </submittedName>
</protein>
<sequence length="374" mass="40422">MMRYPSSGTARVAPPPSPRHATGARGGASAGDNERMAVPRQRPPRLIRPVREPATVPPPLEGPWAPTDLRLDHADLLPLPDGAHGPEDVLIDPDGRVISGDEDGRLWWWPADAPAGTRPRLLAETGGRPLGIELDPVDGALVVCDAYRGLLRVTPDGVVHELTGSAPPVHLADNATVARDGTIYFTDSSDRFPLSHWKRDLLEHRPNGRVLAYDRRTGRTEVVTSGLYFPNGVALTPDESALMLVETATHRLLRIDLPDGRATVLTDLPAYPDNVAAVGDGTYWIALPSPRLPIMERLLPHPRVRQLVALLPGAVQPQPRRYGLVALVDGEGRVLRTLHGPTGAYSMITGVRQHGDLLWLGSLTATGVARVRLG</sequence>
<name>A0A4Q8BET5_9ACTN</name>
<proteinExistence type="inferred from homology"/>
<comment type="caution">
    <text evidence="6">The sequence shown here is derived from an EMBL/GenBank/DDBJ whole genome shotgun (WGS) entry which is preliminary data.</text>
</comment>
<dbReference type="Pfam" id="PF03088">
    <property type="entry name" value="Str_synth"/>
    <property type="match status" value="1"/>
</dbReference>
<comment type="similarity">
    <text evidence="1">Belongs to the strictosidine synthase family.</text>
</comment>
<evidence type="ECO:0000256" key="1">
    <source>
        <dbReference type="ARBA" id="ARBA00009191"/>
    </source>
</evidence>
<dbReference type="PANTHER" id="PTHR10426">
    <property type="entry name" value="STRICTOSIDINE SYNTHASE-RELATED"/>
    <property type="match status" value="1"/>
</dbReference>
<evidence type="ECO:0000256" key="2">
    <source>
        <dbReference type="ARBA" id="ARBA00022553"/>
    </source>
</evidence>
<dbReference type="InterPro" id="IPR011042">
    <property type="entry name" value="6-blade_b-propeller_TolB-like"/>
</dbReference>
<evidence type="ECO:0000313" key="7">
    <source>
        <dbReference type="Proteomes" id="UP000294114"/>
    </source>
</evidence>
<dbReference type="Pfam" id="PF20067">
    <property type="entry name" value="SSL_N"/>
    <property type="match status" value="1"/>
</dbReference>
<feature type="domain" description="Strictosidine synthase conserved region" evidence="5">
    <location>
        <begin position="175"/>
        <end position="254"/>
    </location>
</feature>
<organism evidence="6 7">
    <name type="scientific">Micromonospora kangleipakensis</name>
    <dbReference type="NCBI Taxonomy" id="1077942"/>
    <lineage>
        <taxon>Bacteria</taxon>
        <taxon>Bacillati</taxon>
        <taxon>Actinomycetota</taxon>
        <taxon>Actinomycetes</taxon>
        <taxon>Micromonosporales</taxon>
        <taxon>Micromonosporaceae</taxon>
        <taxon>Micromonospora</taxon>
    </lineage>
</organism>
<accession>A0A4Q8BET5</accession>